<evidence type="ECO:0000256" key="3">
    <source>
        <dbReference type="ARBA" id="ARBA00022679"/>
    </source>
</evidence>
<keyword evidence="2" id="KW-0637">Prenyltransferase</keyword>
<organism evidence="5 6">
    <name type="scientific">Xylona heveae (strain CBS 132557 / TC161)</name>
    <dbReference type="NCBI Taxonomy" id="1328760"/>
    <lineage>
        <taxon>Eukaryota</taxon>
        <taxon>Fungi</taxon>
        <taxon>Dikarya</taxon>
        <taxon>Ascomycota</taxon>
        <taxon>Pezizomycotina</taxon>
        <taxon>Xylonomycetes</taxon>
        <taxon>Xylonales</taxon>
        <taxon>Xylonaceae</taxon>
        <taxon>Xylona</taxon>
    </lineage>
</organism>
<dbReference type="GeneID" id="28902022"/>
<keyword evidence="6" id="KW-1185">Reference proteome</keyword>
<evidence type="ECO:0000256" key="2">
    <source>
        <dbReference type="ARBA" id="ARBA00022602"/>
    </source>
</evidence>
<dbReference type="EMBL" id="KV407455">
    <property type="protein sequence ID" value="KZF25710.1"/>
    <property type="molecule type" value="Genomic_DNA"/>
</dbReference>
<dbReference type="Pfam" id="PF01239">
    <property type="entry name" value="PPTA"/>
    <property type="match status" value="2"/>
</dbReference>
<evidence type="ECO:0008006" key="7">
    <source>
        <dbReference type="Google" id="ProtNLM"/>
    </source>
</evidence>
<keyword evidence="3" id="KW-0808">Transferase</keyword>
<dbReference type="Proteomes" id="UP000076632">
    <property type="component" value="Unassembled WGS sequence"/>
</dbReference>
<evidence type="ECO:0000313" key="6">
    <source>
        <dbReference type="Proteomes" id="UP000076632"/>
    </source>
</evidence>
<accession>A0A165J499</accession>
<reference evidence="5 6" key="1">
    <citation type="journal article" date="2016" name="Fungal Biol.">
        <title>The genome of Xylona heveae provides a window into fungal endophytism.</title>
        <authorList>
            <person name="Gazis R."/>
            <person name="Kuo A."/>
            <person name="Riley R."/>
            <person name="LaButti K."/>
            <person name="Lipzen A."/>
            <person name="Lin J."/>
            <person name="Amirebrahimi M."/>
            <person name="Hesse C.N."/>
            <person name="Spatafora J.W."/>
            <person name="Henrissat B."/>
            <person name="Hainaut M."/>
            <person name="Grigoriev I.V."/>
            <person name="Hibbett D.S."/>
        </authorList>
    </citation>
    <scope>NUCLEOTIDE SEQUENCE [LARGE SCALE GENOMIC DNA]</scope>
    <source>
        <strain evidence="5 6">TC161</strain>
    </source>
</reference>
<name>A0A165J499_XYLHT</name>
<gene>
    <name evidence="5" type="ORF">L228DRAFT_82163</name>
</gene>
<dbReference type="InParanoid" id="A0A165J499"/>
<sequence length="395" mass="45313">MEQEIYTRISTFLERWKGIKFEFEILPSSLVPAPADGHLPIIEDGPSFGISKQGLIRAFCFARTLFFQASNGLSPDPCKQHDYFQASSIILLFDPEHLTAANARKKRLFALKRHASKFGALGNAQSQEEERPLKKAVHEELVFLESILTSPLHRHSKSPTLWYYRRWIYTQFYDIVWLWPASTRKESLTAFNETDEATNLASTIPMSELRLVMKAAERHPKNYYAWNYAREMIYLADTWRSATTTVFADSNRSDLYITFCRSVQEWCLTHASDTSGWSFLLFLLRRGDRDVDYVSAVPLQLVQEVVDLTLNFKWEHEAVWCFLRSVLASSEILSVDQREQLLARIRDNLGQSAKSGTENNMENDIISLAGSEGASKGTSQEKGLRWISVFKEDIA</sequence>
<proteinExistence type="inferred from homology"/>
<dbReference type="RefSeq" id="XP_018191265.1">
    <property type="nucleotide sequence ID" value="XM_018336885.1"/>
</dbReference>
<dbReference type="AlphaFoldDB" id="A0A165J499"/>
<dbReference type="PANTHER" id="PTHR11129">
    <property type="entry name" value="PROTEIN FARNESYLTRANSFERASE ALPHA SUBUNIT/RAB GERANYLGERANYL TRANSFERASE ALPHA SUBUNIT"/>
    <property type="match status" value="1"/>
</dbReference>
<protein>
    <recommendedName>
        <fullName evidence="7">Protein prenylyltransferase</fullName>
    </recommendedName>
</protein>
<dbReference type="SUPFAM" id="SSF48439">
    <property type="entry name" value="Protein prenylyltransferase"/>
    <property type="match status" value="1"/>
</dbReference>
<dbReference type="Gene3D" id="1.25.40.120">
    <property type="entry name" value="Protein prenylyltransferase"/>
    <property type="match status" value="1"/>
</dbReference>
<evidence type="ECO:0000256" key="4">
    <source>
        <dbReference type="ARBA" id="ARBA00022737"/>
    </source>
</evidence>
<dbReference type="GO" id="GO:0008318">
    <property type="term" value="F:protein prenyltransferase activity"/>
    <property type="evidence" value="ECO:0007669"/>
    <property type="project" value="InterPro"/>
</dbReference>
<evidence type="ECO:0000313" key="5">
    <source>
        <dbReference type="EMBL" id="KZF25710.1"/>
    </source>
</evidence>
<comment type="similarity">
    <text evidence="1">Belongs to the protein prenyltransferase subunit alpha family.</text>
</comment>
<dbReference type="InterPro" id="IPR002088">
    <property type="entry name" value="Prenyl_trans_a"/>
</dbReference>
<keyword evidence="4" id="KW-0677">Repeat</keyword>
<dbReference type="PANTHER" id="PTHR11129:SF3">
    <property type="entry name" value="PROTEIN PRENYLTRANSFERASE ALPHA SUBUNIT REPEAT-CONTAINING PROTEIN 1"/>
    <property type="match status" value="1"/>
</dbReference>
<dbReference type="OrthoDB" id="5358702at2759"/>
<dbReference type="GO" id="GO:0005737">
    <property type="term" value="C:cytoplasm"/>
    <property type="evidence" value="ECO:0007669"/>
    <property type="project" value="TreeGrafter"/>
</dbReference>
<evidence type="ECO:0000256" key="1">
    <source>
        <dbReference type="ARBA" id="ARBA00006734"/>
    </source>
</evidence>
<dbReference type="OMA" id="MLLFDCE"/>